<feature type="domain" description="HTH cro/C1-type" evidence="2">
    <location>
        <begin position="6"/>
        <end position="60"/>
    </location>
</feature>
<dbReference type="SMART" id="SM00530">
    <property type="entry name" value="HTH_XRE"/>
    <property type="match status" value="1"/>
</dbReference>
<dbReference type="InterPro" id="IPR001387">
    <property type="entry name" value="Cro/C1-type_HTH"/>
</dbReference>
<name>A0AAQ1RVB1_9FIRM</name>
<dbReference type="Proteomes" id="UP000474718">
    <property type="component" value="Unassembled WGS sequence"/>
</dbReference>
<dbReference type="AlphaFoldDB" id="A0AAQ1RVB1"/>
<dbReference type="PANTHER" id="PTHR46558">
    <property type="entry name" value="TRACRIPTIONAL REGULATORY PROTEIN-RELATED-RELATED"/>
    <property type="match status" value="1"/>
</dbReference>
<evidence type="ECO:0000313" key="7">
    <source>
        <dbReference type="Proteomes" id="UP000474718"/>
    </source>
</evidence>
<reference evidence="3" key="4">
    <citation type="submission" date="2022-06" db="EMBL/GenBank/DDBJ databases">
        <title>Isolation of gut microbiota from human fecal samples.</title>
        <authorList>
            <person name="Pamer E.G."/>
            <person name="Barat B."/>
            <person name="Waligurski E."/>
            <person name="Medina S."/>
            <person name="Paddock L."/>
            <person name="Mostad J."/>
        </authorList>
    </citation>
    <scope>NUCLEOTIDE SEQUENCE</scope>
    <source>
        <strain evidence="3">DFI.7.96</strain>
    </source>
</reference>
<evidence type="ECO:0000313" key="6">
    <source>
        <dbReference type="Proteomes" id="UP000184089"/>
    </source>
</evidence>
<evidence type="ECO:0000313" key="4">
    <source>
        <dbReference type="EMBL" id="MZL70137.1"/>
    </source>
</evidence>
<comment type="caution">
    <text evidence="5">The sequence shown here is derived from an EMBL/GenBank/DDBJ whole genome shotgun (WGS) entry which is preliminary data.</text>
</comment>
<organism evidence="5 6">
    <name type="scientific">Bittarella massiliensis</name>
    <name type="common">ex Durand et al. 2017</name>
    <dbReference type="NCBI Taxonomy" id="1720313"/>
    <lineage>
        <taxon>Bacteria</taxon>
        <taxon>Bacillati</taxon>
        <taxon>Bacillota</taxon>
        <taxon>Clostridia</taxon>
        <taxon>Eubacteriales</taxon>
        <taxon>Oscillospiraceae</taxon>
        <taxon>Bittarella (ex Durand et al. 2017)</taxon>
    </lineage>
</organism>
<dbReference type="InterPro" id="IPR010982">
    <property type="entry name" value="Lambda_DNA-bd_dom_sf"/>
</dbReference>
<dbReference type="RefSeq" id="WP_044993439.1">
    <property type="nucleotide sequence ID" value="NZ_FQVY01000001.1"/>
</dbReference>
<evidence type="ECO:0000259" key="2">
    <source>
        <dbReference type="PROSITE" id="PS50943"/>
    </source>
</evidence>
<dbReference type="GO" id="GO:0003677">
    <property type="term" value="F:DNA binding"/>
    <property type="evidence" value="ECO:0007669"/>
    <property type="project" value="UniProtKB-KW"/>
</dbReference>
<evidence type="ECO:0000313" key="5">
    <source>
        <dbReference type="EMBL" id="SHF83292.1"/>
    </source>
</evidence>
<evidence type="ECO:0000256" key="1">
    <source>
        <dbReference type="ARBA" id="ARBA00023125"/>
    </source>
</evidence>
<dbReference type="Proteomes" id="UP000184089">
    <property type="component" value="Unassembled WGS sequence"/>
</dbReference>
<dbReference type="Gene3D" id="1.10.260.40">
    <property type="entry name" value="lambda repressor-like DNA-binding domains"/>
    <property type="match status" value="1"/>
</dbReference>
<keyword evidence="7" id="KW-1185">Reference proteome</keyword>
<dbReference type="EMBL" id="WWVX01000007">
    <property type="protein sequence ID" value="MZL70137.1"/>
    <property type="molecule type" value="Genomic_DNA"/>
</dbReference>
<reference evidence="5" key="2">
    <citation type="submission" date="2016-11" db="EMBL/GenBank/DDBJ databases">
        <authorList>
            <person name="Varghese N."/>
            <person name="Submissions S."/>
        </authorList>
    </citation>
    <scope>NUCLEOTIDE SEQUENCE</scope>
    <source>
        <strain evidence="5">DSM 4029</strain>
    </source>
</reference>
<dbReference type="Proteomes" id="UP001205063">
    <property type="component" value="Unassembled WGS sequence"/>
</dbReference>
<reference evidence="6" key="1">
    <citation type="submission" date="2016-11" db="EMBL/GenBank/DDBJ databases">
        <authorList>
            <person name="Jaros S."/>
            <person name="Januszkiewicz K."/>
            <person name="Wedrychowicz H."/>
        </authorList>
    </citation>
    <scope>NUCLEOTIDE SEQUENCE [LARGE SCALE GENOMIC DNA]</scope>
    <source>
        <strain evidence="6">DSM 4029</strain>
    </source>
</reference>
<dbReference type="EMBL" id="FQVY01000001">
    <property type="protein sequence ID" value="SHF83292.1"/>
    <property type="molecule type" value="Genomic_DNA"/>
</dbReference>
<dbReference type="Pfam" id="PF01381">
    <property type="entry name" value="HTH_3"/>
    <property type="match status" value="1"/>
</dbReference>
<keyword evidence="1" id="KW-0238">DNA-binding</keyword>
<protein>
    <submittedName>
        <fullName evidence="3">Helix-turn-helix domain-containing protein</fullName>
    </submittedName>
    <submittedName>
        <fullName evidence="5">Transcriptional regulator, XRE family</fullName>
    </submittedName>
</protein>
<dbReference type="PROSITE" id="PS50943">
    <property type="entry name" value="HTH_CROC1"/>
    <property type="match status" value="1"/>
</dbReference>
<dbReference type="EMBL" id="JANGAB010000005">
    <property type="protein sequence ID" value="MCQ4949997.1"/>
    <property type="molecule type" value="Genomic_DNA"/>
</dbReference>
<dbReference type="PANTHER" id="PTHR46558:SF11">
    <property type="entry name" value="HTH-TYPE TRANSCRIPTIONAL REGULATOR XRE"/>
    <property type="match status" value="1"/>
</dbReference>
<proteinExistence type="predicted"/>
<reference evidence="4 7" key="3">
    <citation type="journal article" date="2019" name="Nat. Med.">
        <title>A library of human gut bacterial isolates paired with longitudinal multiomics data enables mechanistic microbiome research.</title>
        <authorList>
            <person name="Poyet M."/>
            <person name="Groussin M."/>
            <person name="Gibbons S.M."/>
            <person name="Avila-Pacheco J."/>
            <person name="Jiang X."/>
            <person name="Kearney S.M."/>
            <person name="Perrotta A.R."/>
            <person name="Berdy B."/>
            <person name="Zhao S."/>
            <person name="Lieberman T.D."/>
            <person name="Swanson P.K."/>
            <person name="Smith M."/>
            <person name="Roesemann S."/>
            <person name="Alexander J.E."/>
            <person name="Rich S.A."/>
            <person name="Livny J."/>
            <person name="Vlamakis H."/>
            <person name="Clish C."/>
            <person name="Bullock K."/>
            <person name="Deik A."/>
            <person name="Scott J."/>
            <person name="Pierce K.A."/>
            <person name="Xavier R.J."/>
            <person name="Alm E.J."/>
        </authorList>
    </citation>
    <scope>NUCLEOTIDE SEQUENCE [LARGE SCALE GENOMIC DNA]</scope>
    <source>
        <strain evidence="4 7">BIOML-A2</strain>
    </source>
</reference>
<accession>A0AAQ1RVB1</accession>
<gene>
    <name evidence="4" type="ORF">GT747_10270</name>
    <name evidence="3" type="ORF">NE646_10030</name>
    <name evidence="5" type="ORF">SAMN05444424_0849</name>
</gene>
<dbReference type="SUPFAM" id="SSF47413">
    <property type="entry name" value="lambda repressor-like DNA-binding domains"/>
    <property type="match status" value="1"/>
</dbReference>
<dbReference type="CDD" id="cd00093">
    <property type="entry name" value="HTH_XRE"/>
    <property type="match status" value="1"/>
</dbReference>
<sequence>MAYRHIRDLRCDRDIRQREVAEHLGMAQNTYSQYETGTIALTAEVLCRLADFYGTSVDYLLDRTDNPDPYPPPKR</sequence>
<evidence type="ECO:0000313" key="3">
    <source>
        <dbReference type="EMBL" id="MCQ4949997.1"/>
    </source>
</evidence>